<dbReference type="EMBL" id="CAJPWZ010001690">
    <property type="protein sequence ID" value="CAG2221701.1"/>
    <property type="molecule type" value="Genomic_DNA"/>
</dbReference>
<accession>A0A8S3ST37</accession>
<evidence type="ECO:0000313" key="2">
    <source>
        <dbReference type="EMBL" id="CAG2221701.1"/>
    </source>
</evidence>
<evidence type="ECO:0000313" key="3">
    <source>
        <dbReference type="Proteomes" id="UP000683360"/>
    </source>
</evidence>
<gene>
    <name evidence="2" type="ORF">MEDL_35091</name>
</gene>
<comment type="caution">
    <text evidence="2">The sequence shown here is derived from an EMBL/GenBank/DDBJ whole genome shotgun (WGS) entry which is preliminary data.</text>
</comment>
<sequence length="183" mass="19879">MLVGGLYRNEFWRDASSQQFPSRATPWGKQGRIDNHLLHSTKDQGPDVDQDAQDDGTSSLEAGVTVAAANRAGVTTDKAAATVALPAAVLAKKEARREWAVAMGKSSAGKVRDSTHRPEDQALRTCHLCNQQKSGHMRRHLRLGHQLCNDEIDELLVQWKQMAAGPANPKVSHALTAAPCRLA</sequence>
<protein>
    <submittedName>
        <fullName evidence="2">Uncharacterized protein</fullName>
    </submittedName>
</protein>
<proteinExistence type="predicted"/>
<name>A0A8S3ST37_MYTED</name>
<reference evidence="2" key="1">
    <citation type="submission" date="2021-03" db="EMBL/GenBank/DDBJ databases">
        <authorList>
            <person name="Bekaert M."/>
        </authorList>
    </citation>
    <scope>NUCLEOTIDE SEQUENCE</scope>
</reference>
<evidence type="ECO:0000256" key="1">
    <source>
        <dbReference type="SAM" id="MobiDB-lite"/>
    </source>
</evidence>
<dbReference type="Proteomes" id="UP000683360">
    <property type="component" value="Unassembled WGS sequence"/>
</dbReference>
<feature type="region of interest" description="Disordered" evidence="1">
    <location>
        <begin position="37"/>
        <end position="58"/>
    </location>
</feature>
<organism evidence="2 3">
    <name type="scientific">Mytilus edulis</name>
    <name type="common">Blue mussel</name>
    <dbReference type="NCBI Taxonomy" id="6550"/>
    <lineage>
        <taxon>Eukaryota</taxon>
        <taxon>Metazoa</taxon>
        <taxon>Spiralia</taxon>
        <taxon>Lophotrochozoa</taxon>
        <taxon>Mollusca</taxon>
        <taxon>Bivalvia</taxon>
        <taxon>Autobranchia</taxon>
        <taxon>Pteriomorphia</taxon>
        <taxon>Mytilida</taxon>
        <taxon>Mytiloidea</taxon>
        <taxon>Mytilidae</taxon>
        <taxon>Mytilinae</taxon>
        <taxon>Mytilus</taxon>
    </lineage>
</organism>
<keyword evidence="3" id="KW-1185">Reference proteome</keyword>
<dbReference type="AlphaFoldDB" id="A0A8S3ST37"/>